<evidence type="ECO:0000313" key="2">
    <source>
        <dbReference type="Proteomes" id="UP000093903"/>
    </source>
</evidence>
<reference evidence="1 2" key="1">
    <citation type="submission" date="2016-05" db="EMBL/GenBank/DDBJ databases">
        <title>First complete genome of the cyanobacterium Cylindrospermopsis raciborskii CS505, containing a circular chromosome and a single extrachromosomal element.</title>
        <authorList>
            <person name="Fuentes J."/>
            <person name="Tamames J."/>
            <person name="Allen E."/>
            <person name="Plominski A."/>
            <person name="Vasquez M."/>
        </authorList>
    </citation>
    <scope>NUCLEOTIDE SEQUENCE [LARGE SCALE GENOMIC DNA]</scope>
    <source>
        <strain evidence="1 2">CS505</strain>
    </source>
</reference>
<dbReference type="SUPFAM" id="SSF55874">
    <property type="entry name" value="ATPase domain of HSP90 chaperone/DNA topoisomerase II/histidine kinase"/>
    <property type="match status" value="1"/>
</dbReference>
<evidence type="ECO:0008006" key="3">
    <source>
        <dbReference type="Google" id="ProtNLM"/>
    </source>
</evidence>
<comment type="caution">
    <text evidence="1">The sequence shown here is derived from an EMBL/GenBank/DDBJ whole genome shotgun (WGS) entry which is preliminary data.</text>
</comment>
<proteinExistence type="predicted"/>
<evidence type="ECO:0000313" key="1">
    <source>
        <dbReference type="EMBL" id="OBU75703.1"/>
    </source>
</evidence>
<dbReference type="Proteomes" id="UP000093903">
    <property type="component" value="Unassembled WGS sequence"/>
</dbReference>
<accession>A0A853M9M2</accession>
<dbReference type="Gene3D" id="3.30.565.10">
    <property type="entry name" value="Histidine kinase-like ATPase, C-terminal domain"/>
    <property type="match status" value="1"/>
</dbReference>
<dbReference type="EMBL" id="LYXA01000001">
    <property type="protein sequence ID" value="OBU75703.1"/>
    <property type="molecule type" value="Genomic_DNA"/>
</dbReference>
<organism evidence="1 2">
    <name type="scientific">Cylindrospermopsis raciborskii CS-505</name>
    <dbReference type="NCBI Taxonomy" id="533240"/>
    <lineage>
        <taxon>Bacteria</taxon>
        <taxon>Bacillati</taxon>
        <taxon>Cyanobacteriota</taxon>
        <taxon>Cyanophyceae</taxon>
        <taxon>Nostocales</taxon>
        <taxon>Aphanizomenonaceae</taxon>
        <taxon>Cylindrospermopsis</taxon>
    </lineage>
</organism>
<dbReference type="RefSeq" id="WP_006275816.1">
    <property type="nucleotide sequence ID" value="NZ_ACYA01000002.1"/>
</dbReference>
<dbReference type="AlphaFoldDB" id="A0A853M9M2"/>
<name>A0A853M9M2_9CYAN</name>
<protein>
    <recommendedName>
        <fullName evidence="3">ATP-binding protein</fullName>
    </recommendedName>
</protein>
<dbReference type="InterPro" id="IPR036890">
    <property type="entry name" value="HATPase_C_sf"/>
</dbReference>
<gene>
    <name evidence="1" type="ORF">A9P98_04765</name>
</gene>
<sequence>MLVDLSGRIRNTHLPGSKALLPLFEAVVNSIHAVEDAKIKNGFIKILIQRGSAPIKGFIVVDNGIGFDEKNYNSFCTSDSTWKISRGSKGIGRFLWLKAFSHITVSSVYKSAGNYFRREFNFSTEKGVYEHTHENLNTSDIECQTIVQLTDYQSPYKEKCPQEADAIAKKILDHCIAYFLLDTVPLIEVIDEGHSINLNDYFVSRLKPNSEEREFQLSGHKFSLKSLKFYGFENSEHQLCYCANHREVKSENLDKHIVDLTKNRKIRYEDNKPFTYLAYISGSYLDERVNSERINFNIPDEPDNFAIVEPRDISLKEIRNAAVNMIEKELSPFLKTIRENKEQEIRNFIFNDAPEYRPLLKYAAESLKQIPPGLPSPKLDIELHKLQSKFELEIKEKGKEILTYTVEDFLKYPEYSHKFHQFLERYNDIGKSKLAEYVIHKKVILDIFEKNLKKDDDGKYKLEKDIHEIVFPLRSTSEDVAFERQNLWIIDEKLTYHQYLASDQPLDTLEDLEIDSTERPDLLIFNNPIAFVEGEEQPYSSVVIVEFKRPMRGRYKDNENPITQVYDYIRKIKSGSFVDREGRLVNLPEHIPFYAYIICDLTPKIKGFAEDATYYPTPDLQGYFGYNPRLNTYVEILSFTKLINDAKRRNNVLFKKLNL</sequence>